<organism evidence="1 2">
    <name type="scientific">Pedobacter roseus</name>
    <dbReference type="NCBI Taxonomy" id="336820"/>
    <lineage>
        <taxon>Bacteria</taxon>
        <taxon>Pseudomonadati</taxon>
        <taxon>Bacteroidota</taxon>
        <taxon>Sphingobacteriia</taxon>
        <taxon>Sphingobacteriales</taxon>
        <taxon>Sphingobacteriaceae</taxon>
        <taxon>Pedobacter</taxon>
    </lineage>
</organism>
<proteinExistence type="predicted"/>
<dbReference type="KEGG" id="proe:H9L23_08265"/>
<evidence type="ECO:0000313" key="1">
    <source>
        <dbReference type="EMBL" id="QNN44055.1"/>
    </source>
</evidence>
<protein>
    <submittedName>
        <fullName evidence="1">Crp/Fnr family transcriptional regulator</fullName>
    </submittedName>
</protein>
<evidence type="ECO:0000313" key="2">
    <source>
        <dbReference type="Proteomes" id="UP000515806"/>
    </source>
</evidence>
<sequence>MDAARHESEPLINYLNDLQPLCEEIIERAKAETFRVSVRKNDILPCLNELHGDCLFFIIKGLVRGFIVDEGKDITSWLIDENHLIGSIRNPGSVKPTYKEQFQALEDSDLLILPYHLIDAMYAQFPETNILARKLLAIHYHMSQERSILSRIPSAEARYRQFKDGHPTIKFRVPLKFLASYLGIRIETLSRIRRKEKLEANLKD</sequence>
<dbReference type="InterPro" id="IPR018490">
    <property type="entry name" value="cNMP-bd_dom_sf"/>
</dbReference>
<accession>A0A7G9QL30</accession>
<name>A0A7G9QL30_9SPHI</name>
<gene>
    <name evidence="1" type="ORF">H9L23_08265</name>
</gene>
<dbReference type="RefSeq" id="WP_187594509.1">
    <property type="nucleotide sequence ID" value="NZ_CP060723.1"/>
</dbReference>
<dbReference type="Gene3D" id="2.60.120.10">
    <property type="entry name" value="Jelly Rolls"/>
    <property type="match status" value="1"/>
</dbReference>
<reference evidence="1 2" key="1">
    <citation type="submission" date="2020-08" db="EMBL/GenBank/DDBJ databases">
        <title>Genome sequence of Pedobacter roseus KACC 11594T.</title>
        <authorList>
            <person name="Hyun D.-W."/>
            <person name="Bae J.-W."/>
        </authorList>
    </citation>
    <scope>NUCLEOTIDE SEQUENCE [LARGE SCALE GENOMIC DNA]</scope>
    <source>
        <strain evidence="1 2">KACC 11594</strain>
    </source>
</reference>
<dbReference type="SUPFAM" id="SSF51206">
    <property type="entry name" value="cAMP-binding domain-like"/>
    <property type="match status" value="1"/>
</dbReference>
<keyword evidence="2" id="KW-1185">Reference proteome</keyword>
<dbReference type="AlphaFoldDB" id="A0A7G9QL30"/>
<dbReference type="InterPro" id="IPR014710">
    <property type="entry name" value="RmlC-like_jellyroll"/>
</dbReference>
<dbReference type="Proteomes" id="UP000515806">
    <property type="component" value="Chromosome"/>
</dbReference>
<dbReference type="EMBL" id="CP060723">
    <property type="protein sequence ID" value="QNN44055.1"/>
    <property type="molecule type" value="Genomic_DNA"/>
</dbReference>